<sequence>MKHHFGLPAFVLAASLVTALPASHSKEAGASILAARAVVEERGSCNADNLLRLLRTPSNLPQALPFCSSYLMLPGSTLTASTVITTVIDTGTQTVTSTQTIPTTVTDTQTTVSVATVTQTLTLTETQYAVPLKERSIKGPLSETVLSSYDASRISSACGCLTIPIDVHMTTPTASVVTQTSSTTQTVVTTISLTETVQETTSATTTTTTSLASTTTAHVTIPSPTSFALYSLDPATGSKLYYGETGTAVGSVLFLGATVADRVPFHWDNYYGNRRLAYRHSDATYVAFYAWGYWLTSSVSAVIVPFNTESYVNNNFGESFGFYYWGLAASEDVPGGLKLTSHGTTATNDWSGALVFMTCTWVPTSGEQAVQALFVGKNVMSGCTPVTLNVEAV</sequence>
<accession>A0A420Y0V1</accession>
<dbReference type="STRING" id="177199.A0A420Y0V1"/>
<feature type="chain" id="PRO_5019447315" evidence="1">
    <location>
        <begin position="20"/>
        <end position="393"/>
    </location>
</feature>
<proteinExistence type="predicted"/>
<reference evidence="2 3" key="1">
    <citation type="submission" date="2018-08" db="EMBL/GenBank/DDBJ databases">
        <title>Draft genome of the lignicolous fungus Coniochaeta pulveracea.</title>
        <authorList>
            <person name="Borstlap C.J."/>
            <person name="De Witt R.N."/>
            <person name="Botha A."/>
            <person name="Volschenk H."/>
        </authorList>
    </citation>
    <scope>NUCLEOTIDE SEQUENCE [LARGE SCALE GENOMIC DNA]</scope>
    <source>
        <strain evidence="2 3">CAB683</strain>
    </source>
</reference>
<feature type="signal peptide" evidence="1">
    <location>
        <begin position="1"/>
        <end position="19"/>
    </location>
</feature>
<comment type="caution">
    <text evidence="2">The sequence shown here is derived from an EMBL/GenBank/DDBJ whole genome shotgun (WGS) entry which is preliminary data.</text>
</comment>
<evidence type="ECO:0000313" key="3">
    <source>
        <dbReference type="Proteomes" id="UP000275385"/>
    </source>
</evidence>
<protein>
    <submittedName>
        <fullName evidence="2">Uncharacterized protein</fullName>
    </submittedName>
</protein>
<keyword evidence="1" id="KW-0732">Signal</keyword>
<evidence type="ECO:0000313" key="2">
    <source>
        <dbReference type="EMBL" id="RKU41298.1"/>
    </source>
</evidence>
<dbReference type="AlphaFoldDB" id="A0A420Y0V1"/>
<dbReference type="EMBL" id="QVQW01000078">
    <property type="protein sequence ID" value="RKU41298.1"/>
    <property type="molecule type" value="Genomic_DNA"/>
</dbReference>
<dbReference type="OrthoDB" id="10031947at2759"/>
<gene>
    <name evidence="2" type="ORF">DL546_002699</name>
</gene>
<keyword evidence="3" id="KW-1185">Reference proteome</keyword>
<evidence type="ECO:0000256" key="1">
    <source>
        <dbReference type="SAM" id="SignalP"/>
    </source>
</evidence>
<organism evidence="2 3">
    <name type="scientific">Coniochaeta pulveracea</name>
    <dbReference type="NCBI Taxonomy" id="177199"/>
    <lineage>
        <taxon>Eukaryota</taxon>
        <taxon>Fungi</taxon>
        <taxon>Dikarya</taxon>
        <taxon>Ascomycota</taxon>
        <taxon>Pezizomycotina</taxon>
        <taxon>Sordariomycetes</taxon>
        <taxon>Sordariomycetidae</taxon>
        <taxon>Coniochaetales</taxon>
        <taxon>Coniochaetaceae</taxon>
        <taxon>Coniochaeta</taxon>
    </lineage>
</organism>
<dbReference type="Proteomes" id="UP000275385">
    <property type="component" value="Unassembled WGS sequence"/>
</dbReference>
<name>A0A420Y0V1_9PEZI</name>